<sequence length="56" mass="6425">MTNILPYLAAYMGHSDFRGTQYYLRLTADLYPDIISRTEDDFGYVIPEGGMDDERG</sequence>
<evidence type="ECO:0000313" key="2">
    <source>
        <dbReference type="Proteomes" id="UP000199337"/>
    </source>
</evidence>
<evidence type="ECO:0008006" key="3">
    <source>
        <dbReference type="Google" id="ProtNLM"/>
    </source>
</evidence>
<evidence type="ECO:0000313" key="1">
    <source>
        <dbReference type="EMBL" id="SFH36571.1"/>
    </source>
</evidence>
<gene>
    <name evidence="1" type="ORF">SAMN05660649_04921</name>
</gene>
<dbReference type="Proteomes" id="UP000199337">
    <property type="component" value="Unassembled WGS sequence"/>
</dbReference>
<dbReference type="RefSeq" id="WP_165613699.1">
    <property type="nucleotide sequence ID" value="NZ_FOOX01000027.1"/>
</dbReference>
<name>A0A1I2ZHH2_9FIRM</name>
<keyword evidence="2" id="KW-1185">Reference proteome</keyword>
<organism evidence="1 2">
    <name type="scientific">Desulfotruncus arcticus DSM 17038</name>
    <dbReference type="NCBI Taxonomy" id="1121424"/>
    <lineage>
        <taxon>Bacteria</taxon>
        <taxon>Bacillati</taxon>
        <taxon>Bacillota</taxon>
        <taxon>Clostridia</taxon>
        <taxon>Eubacteriales</taxon>
        <taxon>Desulfallaceae</taxon>
        <taxon>Desulfotruncus</taxon>
    </lineage>
</organism>
<dbReference type="AlphaFoldDB" id="A0A1I2ZHH2"/>
<protein>
    <recommendedName>
        <fullName evidence="3">Phage integrase family protein</fullName>
    </recommendedName>
</protein>
<proteinExistence type="predicted"/>
<reference evidence="2" key="1">
    <citation type="submission" date="2016-10" db="EMBL/GenBank/DDBJ databases">
        <authorList>
            <person name="Varghese N."/>
            <person name="Submissions S."/>
        </authorList>
    </citation>
    <scope>NUCLEOTIDE SEQUENCE [LARGE SCALE GENOMIC DNA]</scope>
    <source>
        <strain evidence="2">DSM 17038</strain>
    </source>
</reference>
<dbReference type="STRING" id="341036.SAMN05660649_04921"/>
<dbReference type="EMBL" id="FOOX01000027">
    <property type="protein sequence ID" value="SFH36571.1"/>
    <property type="molecule type" value="Genomic_DNA"/>
</dbReference>
<accession>A0A1I2ZHH2</accession>